<comment type="caution">
    <text evidence="2">The sequence shown here is derived from an EMBL/GenBank/DDBJ whole genome shotgun (WGS) entry which is preliminary data.</text>
</comment>
<dbReference type="Proteomes" id="UP000441333">
    <property type="component" value="Unassembled WGS sequence"/>
</dbReference>
<dbReference type="InterPro" id="IPR029044">
    <property type="entry name" value="Nucleotide-diphossugar_trans"/>
</dbReference>
<keyword evidence="2" id="KW-0808">Transferase</keyword>
<protein>
    <submittedName>
        <fullName evidence="2">Glycosyltransferase</fullName>
    </submittedName>
</protein>
<dbReference type="InterPro" id="IPR001173">
    <property type="entry name" value="Glyco_trans_2-like"/>
</dbReference>
<evidence type="ECO:0000313" key="3">
    <source>
        <dbReference type="Proteomes" id="UP000441333"/>
    </source>
</evidence>
<dbReference type="Pfam" id="PF00535">
    <property type="entry name" value="Glycos_transf_2"/>
    <property type="match status" value="1"/>
</dbReference>
<dbReference type="Gene3D" id="3.90.550.10">
    <property type="entry name" value="Spore Coat Polysaccharide Biosynthesis Protein SpsA, Chain A"/>
    <property type="match status" value="1"/>
</dbReference>
<dbReference type="GO" id="GO:0016758">
    <property type="term" value="F:hexosyltransferase activity"/>
    <property type="evidence" value="ECO:0007669"/>
    <property type="project" value="UniProtKB-ARBA"/>
</dbReference>
<name>A0A6N6MJF1_9FLAO</name>
<keyword evidence="3" id="KW-1185">Reference proteome</keyword>
<reference evidence="2 3" key="1">
    <citation type="submission" date="2019-09" db="EMBL/GenBank/DDBJ databases">
        <authorList>
            <person name="Cao W.R."/>
        </authorList>
    </citation>
    <scope>NUCLEOTIDE SEQUENCE [LARGE SCALE GENOMIC DNA]</scope>
    <source>
        <strain evidence="2 3">B1N29</strain>
    </source>
</reference>
<organism evidence="2 3">
    <name type="scientific">Pseudotamlana haliotis</name>
    <dbReference type="NCBI Taxonomy" id="2614804"/>
    <lineage>
        <taxon>Bacteria</taxon>
        <taxon>Pseudomonadati</taxon>
        <taxon>Bacteroidota</taxon>
        <taxon>Flavobacteriia</taxon>
        <taxon>Flavobacteriales</taxon>
        <taxon>Flavobacteriaceae</taxon>
        <taxon>Pseudotamlana</taxon>
    </lineage>
</organism>
<gene>
    <name evidence="2" type="ORF">F6U93_00645</name>
</gene>
<dbReference type="PANTHER" id="PTHR22916:SF3">
    <property type="entry name" value="UDP-GLCNAC:BETAGAL BETA-1,3-N-ACETYLGLUCOSAMINYLTRANSFERASE-LIKE PROTEIN 1"/>
    <property type="match status" value="1"/>
</dbReference>
<evidence type="ECO:0000313" key="2">
    <source>
        <dbReference type="EMBL" id="KAB1071272.1"/>
    </source>
</evidence>
<evidence type="ECO:0000259" key="1">
    <source>
        <dbReference type="Pfam" id="PF00535"/>
    </source>
</evidence>
<dbReference type="CDD" id="cd00761">
    <property type="entry name" value="Glyco_tranf_GTA_type"/>
    <property type="match status" value="1"/>
</dbReference>
<proteinExistence type="predicted"/>
<feature type="domain" description="Glycosyltransferase 2-like" evidence="1">
    <location>
        <begin position="5"/>
        <end position="116"/>
    </location>
</feature>
<dbReference type="RefSeq" id="WP_150935838.1">
    <property type="nucleotide sequence ID" value="NZ_WAAT01000004.1"/>
</dbReference>
<dbReference type="SUPFAM" id="SSF53448">
    <property type="entry name" value="Nucleotide-diphospho-sugar transferases"/>
    <property type="match status" value="1"/>
</dbReference>
<dbReference type="EMBL" id="WAAT01000004">
    <property type="protein sequence ID" value="KAB1071272.1"/>
    <property type="molecule type" value="Genomic_DNA"/>
</dbReference>
<dbReference type="PANTHER" id="PTHR22916">
    <property type="entry name" value="GLYCOSYLTRANSFERASE"/>
    <property type="match status" value="1"/>
</dbReference>
<sequence length="328" mass="37974">MKDLSVIIPMYNVSKYLNKCVDSVCIQNFDSEAIEIIMVNDESPDNSLQVAEELAKKHPFIKIISQQNKGLGGARNTGINNAQGRYLLFLDADDWFLPNRIKELIKIADKDQLDILEFGAQIVAEDDTVINTLSADSLGEVYDGVNYYWNIAYGGSACNKLYALDFLKNNQLFFLEKIYGEDFEFNTRAFYFAKRVKAINNVCTAFLQSSDSITRNNDKSKKDKYLNDFHIILKNINTFHNKITGVPNNQVDSFFKERLTLVNINAFYLMYSNKYSFKEMNNFKSKLKGSGVYSVNYPVMNKRKDWFRKVLLKNFNLFRFTQPIKNLY</sequence>
<dbReference type="AlphaFoldDB" id="A0A6N6MJF1"/>
<accession>A0A6N6MJF1</accession>